<feature type="non-terminal residue" evidence="2">
    <location>
        <position position="101"/>
    </location>
</feature>
<feature type="region of interest" description="Disordered" evidence="1">
    <location>
        <begin position="1"/>
        <end position="34"/>
    </location>
</feature>
<keyword evidence="3" id="KW-1185">Reference proteome</keyword>
<evidence type="ECO:0000313" key="2">
    <source>
        <dbReference type="EMBL" id="ERN08495.1"/>
    </source>
</evidence>
<dbReference type="Gramene" id="ERN08495">
    <property type="protein sequence ID" value="ERN08495"/>
    <property type="gene ID" value="AMTR_s00152p00065070"/>
</dbReference>
<dbReference type="EMBL" id="KI393323">
    <property type="protein sequence ID" value="ERN08495.1"/>
    <property type="molecule type" value="Genomic_DNA"/>
</dbReference>
<proteinExistence type="predicted"/>
<feature type="compositionally biased region" description="Polar residues" evidence="1">
    <location>
        <begin position="16"/>
        <end position="30"/>
    </location>
</feature>
<protein>
    <submittedName>
        <fullName evidence="2">Uncharacterized protein</fullName>
    </submittedName>
</protein>
<organism evidence="2 3">
    <name type="scientific">Amborella trichopoda</name>
    <dbReference type="NCBI Taxonomy" id="13333"/>
    <lineage>
        <taxon>Eukaryota</taxon>
        <taxon>Viridiplantae</taxon>
        <taxon>Streptophyta</taxon>
        <taxon>Embryophyta</taxon>
        <taxon>Tracheophyta</taxon>
        <taxon>Spermatophyta</taxon>
        <taxon>Magnoliopsida</taxon>
        <taxon>Amborellales</taxon>
        <taxon>Amborellaceae</taxon>
        <taxon>Amborella</taxon>
    </lineage>
</organism>
<dbReference type="HOGENOM" id="CLU_2298851_0_0_1"/>
<dbReference type="Proteomes" id="UP000017836">
    <property type="component" value="Unassembled WGS sequence"/>
</dbReference>
<evidence type="ECO:0000313" key="3">
    <source>
        <dbReference type="Proteomes" id="UP000017836"/>
    </source>
</evidence>
<accession>W1PMU9</accession>
<reference evidence="3" key="1">
    <citation type="journal article" date="2013" name="Science">
        <title>The Amborella genome and the evolution of flowering plants.</title>
        <authorList>
            <consortium name="Amborella Genome Project"/>
        </authorList>
    </citation>
    <scope>NUCLEOTIDE SEQUENCE [LARGE SCALE GENOMIC DNA]</scope>
</reference>
<evidence type="ECO:0000256" key="1">
    <source>
        <dbReference type="SAM" id="MobiDB-lite"/>
    </source>
</evidence>
<gene>
    <name evidence="2" type="ORF">AMTR_s00152p00065070</name>
</gene>
<dbReference type="AlphaFoldDB" id="W1PMU9"/>
<sequence>MFVAPNPQIKKKGSQESHVGQNVKFSSSRGSGRGVNKELNTIRMITLVKEVYYLLPQLRHQFSLERMLVSHVSYAEKEDMVLPIDDSDFIPTLMLEIQDGV</sequence>
<name>W1PMU9_AMBTC</name>